<feature type="region of interest" description="Disordered" evidence="1">
    <location>
        <begin position="1"/>
        <end position="25"/>
    </location>
</feature>
<gene>
    <name evidence="2" type="ORF">QF030_005657</name>
</gene>
<reference evidence="2 3" key="1">
    <citation type="submission" date="2023-07" db="EMBL/GenBank/DDBJ databases">
        <title>Comparative genomics of wheat-associated soil bacteria to identify genetic determinants of phenazine resistance.</title>
        <authorList>
            <person name="Mouncey N."/>
        </authorList>
    </citation>
    <scope>NUCLEOTIDE SEQUENCE [LARGE SCALE GENOMIC DNA]</scope>
    <source>
        <strain evidence="2 3">B2I6</strain>
    </source>
</reference>
<keyword evidence="3" id="KW-1185">Reference proteome</keyword>
<accession>A0ABU0NWI5</accession>
<evidence type="ECO:0000313" key="2">
    <source>
        <dbReference type="EMBL" id="MDQ0583479.1"/>
    </source>
</evidence>
<protein>
    <submittedName>
        <fullName evidence="2">Uncharacterized protein</fullName>
    </submittedName>
</protein>
<evidence type="ECO:0000313" key="3">
    <source>
        <dbReference type="Proteomes" id="UP001230654"/>
    </source>
</evidence>
<proteinExistence type="predicted"/>
<organism evidence="2 3">
    <name type="scientific">Streptomyces rishiriensis</name>
    <dbReference type="NCBI Taxonomy" id="68264"/>
    <lineage>
        <taxon>Bacteria</taxon>
        <taxon>Bacillati</taxon>
        <taxon>Actinomycetota</taxon>
        <taxon>Actinomycetes</taxon>
        <taxon>Kitasatosporales</taxon>
        <taxon>Streptomycetaceae</taxon>
        <taxon>Streptomyces</taxon>
    </lineage>
</organism>
<sequence length="49" mass="5434">MASMHSKLMRSSGPPFPDALEQRNYMRPLGLTGDCVMRVPEQRQQGGDG</sequence>
<dbReference type="RefSeq" id="WP_307165421.1">
    <property type="nucleotide sequence ID" value="NZ_JAUSWV010000002.1"/>
</dbReference>
<evidence type="ECO:0000256" key="1">
    <source>
        <dbReference type="SAM" id="MobiDB-lite"/>
    </source>
</evidence>
<comment type="caution">
    <text evidence="2">The sequence shown here is derived from an EMBL/GenBank/DDBJ whole genome shotgun (WGS) entry which is preliminary data.</text>
</comment>
<name>A0ABU0NWI5_STRRH</name>
<dbReference type="EMBL" id="JAUSWV010000002">
    <property type="protein sequence ID" value="MDQ0583479.1"/>
    <property type="molecule type" value="Genomic_DNA"/>
</dbReference>
<dbReference type="Proteomes" id="UP001230654">
    <property type="component" value="Unassembled WGS sequence"/>
</dbReference>